<dbReference type="Proteomes" id="UP000256829">
    <property type="component" value="Unassembled WGS sequence"/>
</dbReference>
<dbReference type="EMBL" id="QTJR01000004">
    <property type="protein sequence ID" value="RDY67829.1"/>
    <property type="molecule type" value="Genomic_DNA"/>
</dbReference>
<reference evidence="1 2" key="1">
    <citation type="submission" date="2018-08" db="EMBL/GenBank/DDBJ databases">
        <title>Lysobacter soli KCTC 22011, whole genome shotgun sequence.</title>
        <authorList>
            <person name="Zhang X."/>
            <person name="Feng G."/>
            <person name="Zhu H."/>
        </authorList>
    </citation>
    <scope>NUCLEOTIDE SEQUENCE [LARGE SCALE GENOMIC DNA]</scope>
    <source>
        <strain evidence="1 2">KCTC 22011</strain>
    </source>
</reference>
<sequence length="136" mass="15358">MHAPETPRRDTYDYAVIRVVPRVEREEFVNVGILLSCPTAKFLQARIEVDEARLRALDPDIDLDTVRRHLEAMEAICAGGPGSGPIGLLPQRARFHWLTAKRSSIIQTSPVHLGRCTHAGNAVEHLMDRMVRVRRD</sequence>
<gene>
    <name evidence="1" type="ORF">DX912_07930</name>
</gene>
<name>A0A3D8VEY9_9GAMM</name>
<organism evidence="1 2">
    <name type="scientific">Lysobacter soli</name>
    <dbReference type="NCBI Taxonomy" id="453783"/>
    <lineage>
        <taxon>Bacteria</taxon>
        <taxon>Pseudomonadati</taxon>
        <taxon>Pseudomonadota</taxon>
        <taxon>Gammaproteobacteria</taxon>
        <taxon>Lysobacterales</taxon>
        <taxon>Lysobacteraceae</taxon>
        <taxon>Lysobacter</taxon>
    </lineage>
</organism>
<proteinExistence type="predicted"/>
<protein>
    <submittedName>
        <fullName evidence="1">DUF3037 domain-containing protein</fullName>
    </submittedName>
</protein>
<evidence type="ECO:0000313" key="2">
    <source>
        <dbReference type="Proteomes" id="UP000256829"/>
    </source>
</evidence>
<evidence type="ECO:0000313" key="1">
    <source>
        <dbReference type="EMBL" id="RDY67829.1"/>
    </source>
</evidence>
<comment type="caution">
    <text evidence="1">The sequence shown here is derived from an EMBL/GenBank/DDBJ whole genome shotgun (WGS) entry which is preliminary data.</text>
</comment>
<accession>A0A3D8VEY9</accession>
<dbReference type="InterPro" id="IPR021398">
    <property type="entry name" value="DUF3037"/>
</dbReference>
<dbReference type="Pfam" id="PF11236">
    <property type="entry name" value="DUF3037"/>
    <property type="match status" value="1"/>
</dbReference>
<keyword evidence="2" id="KW-1185">Reference proteome</keyword>
<dbReference type="RefSeq" id="WP_115841952.1">
    <property type="nucleotide sequence ID" value="NZ_CP183976.1"/>
</dbReference>
<dbReference type="AlphaFoldDB" id="A0A3D8VEY9"/>